<accession>A0A100WGC1</accession>
<gene>
    <name evidence="2" type="ORF">RMCC_4702</name>
</gene>
<dbReference type="Pfam" id="PF03756">
    <property type="entry name" value="AfsA"/>
    <property type="match status" value="2"/>
</dbReference>
<dbReference type="InterPro" id="IPR005509">
    <property type="entry name" value="AfsA_hotdog_dom"/>
</dbReference>
<feature type="domain" description="A-factor biosynthesis hotdog" evidence="1">
    <location>
        <begin position="187"/>
        <end position="301"/>
    </location>
</feature>
<dbReference type="STRING" id="228230.RMCC_4702"/>
<dbReference type="OrthoDB" id="7838374at2"/>
<dbReference type="AlphaFoldDB" id="A0A100WGC1"/>
<feature type="domain" description="A-factor biosynthesis hotdog" evidence="1">
    <location>
        <begin position="14"/>
        <end position="123"/>
    </location>
</feature>
<evidence type="ECO:0000313" key="2">
    <source>
        <dbReference type="EMBL" id="GAS97736.1"/>
    </source>
</evidence>
<dbReference type="Proteomes" id="UP000069443">
    <property type="component" value="Unassembled WGS sequence"/>
</dbReference>
<reference evidence="3" key="2">
    <citation type="submission" date="2016-02" db="EMBL/GenBank/DDBJ databases">
        <title>Draft genome sequence of five rapidly growing Mycobacterium species.</title>
        <authorList>
            <person name="Katahira K."/>
            <person name="Gotou Y."/>
            <person name="Iida K."/>
            <person name="Ogura Y."/>
            <person name="Hayashi T."/>
        </authorList>
    </citation>
    <scope>NUCLEOTIDE SEQUENCE [LARGE SCALE GENOMIC DNA]</scope>
    <source>
        <strain evidence="3">JCM15298</strain>
    </source>
</reference>
<name>A0A100WGC1_MYCCR</name>
<proteinExistence type="predicted"/>
<dbReference type="EMBL" id="BCSY01000076">
    <property type="protein sequence ID" value="GAS97736.1"/>
    <property type="molecule type" value="Genomic_DNA"/>
</dbReference>
<sequence>MNASNYSRTIDRELVHKRAVSEVLVTSVTGAAESTAPWLCHAQLPRRHSFHTDMTGEQGRYHDPLLVMEAFRQACIAASHLFYDVALDARHTVRYYELTVVDPAALRRGPQTLDLEFSIMVRREFRRGQDGPVQGLDVAAVATHEGTKLMELSGAFGWMSAAKWSAFRAGASWDPGPQAVPVHPARVGRSCRENVVIGEPTPHADGACAPVLVDIAHPTIFDHALDHLPGGLIIEAGRQLAISLLGSRAETVTGPARIRCDFQSFTELDAPSTVTMAPAGEDALTFRGAVTQSGQTRATIELAFAADDHI</sequence>
<evidence type="ECO:0000259" key="1">
    <source>
        <dbReference type="Pfam" id="PF03756"/>
    </source>
</evidence>
<dbReference type="RefSeq" id="WP_062658582.1">
    <property type="nucleotide sequence ID" value="NZ_BCSY01000076.1"/>
</dbReference>
<protein>
    <submittedName>
        <fullName evidence="2">A-factor biosynthesis protein AfsA-like protein</fullName>
    </submittedName>
</protein>
<comment type="caution">
    <text evidence="2">The sequence shown here is derived from an EMBL/GenBank/DDBJ whole genome shotgun (WGS) entry which is preliminary data.</text>
</comment>
<evidence type="ECO:0000313" key="3">
    <source>
        <dbReference type="Proteomes" id="UP000069443"/>
    </source>
</evidence>
<organism evidence="2 3">
    <name type="scientific">Mycolicibacterium canariasense</name>
    <name type="common">Mycobacterium canariasense</name>
    <dbReference type="NCBI Taxonomy" id="228230"/>
    <lineage>
        <taxon>Bacteria</taxon>
        <taxon>Bacillati</taxon>
        <taxon>Actinomycetota</taxon>
        <taxon>Actinomycetes</taxon>
        <taxon>Mycobacteriales</taxon>
        <taxon>Mycobacteriaceae</taxon>
        <taxon>Mycolicibacterium</taxon>
    </lineage>
</organism>
<keyword evidence="3" id="KW-1185">Reference proteome</keyword>
<reference evidence="3" key="1">
    <citation type="journal article" date="2016" name="Genome Announc.">
        <title>Draft Genome Sequences of Five Rapidly Growing Mycobacterium Species, M. thermoresistibile, M. fortuitum subsp. acetamidolyticum, M. canariasense, M. brisbanense, and M. novocastrense.</title>
        <authorList>
            <person name="Katahira K."/>
            <person name="Ogura Y."/>
            <person name="Gotoh Y."/>
            <person name="Hayashi T."/>
        </authorList>
    </citation>
    <scope>NUCLEOTIDE SEQUENCE [LARGE SCALE GENOMIC DNA]</scope>
    <source>
        <strain evidence="3">JCM15298</strain>
    </source>
</reference>